<dbReference type="Gene3D" id="3.30.2400.30">
    <property type="match status" value="1"/>
</dbReference>
<comment type="caution">
    <text evidence="5">The sequence shown here is derived from an EMBL/GenBank/DDBJ whole genome shotgun (WGS) entry which is preliminary data.</text>
</comment>
<dbReference type="Proteomes" id="UP000294927">
    <property type="component" value="Unassembled WGS sequence"/>
</dbReference>
<comment type="similarity">
    <text evidence="2">Belongs to the encapsulin family. Family 1 subfamily.</text>
</comment>
<dbReference type="PIRSF" id="PIRSF019254">
    <property type="entry name" value="CFP29"/>
    <property type="match status" value="1"/>
</dbReference>
<protein>
    <recommendedName>
        <fullName evidence="4">Type 1 encapsulin shell protein</fullName>
    </recommendedName>
</protein>
<dbReference type="EMBL" id="SOCP01000005">
    <property type="protein sequence ID" value="TDV51893.1"/>
    <property type="molecule type" value="Genomic_DNA"/>
</dbReference>
<comment type="subcellular location">
    <subcellularLocation>
        <location evidence="1">Encapsulin nanocompartment</location>
    </subcellularLocation>
</comment>
<dbReference type="PANTHER" id="PTHR37165">
    <property type="entry name" value="PEPTIDASE U56 FAMILY"/>
    <property type="match status" value="1"/>
</dbReference>
<sequence>MNHLTRELAPISAAAWEQIDEEARERLTPHLAARRVVDVSGPHGWDYSATNLGRVRPVNHPSERTALVRQRQVLPLVEVRVPFTVARDELESAERGATDLVFDDLDRAAHDVAVLENKAVFHGWEELGFTGLAASSTTALGADAESYPHAVAKAVDVLREAGIKGPYALVIGPLGHRRIVETTEQGLMVLDHLRRILGGGKVLRAPGVDGAVVASLDGGHFVLELGQDVAVGYSHHDADSVTLYLEESFSFRVLEPDAATALTE</sequence>
<accession>A0A4R7VQ75</accession>
<dbReference type="InterPro" id="IPR007544">
    <property type="entry name" value="ENCAP"/>
</dbReference>
<evidence type="ECO:0000256" key="2">
    <source>
        <dbReference type="ARBA" id="ARBA00033743"/>
    </source>
</evidence>
<keyword evidence="6" id="KW-1185">Reference proteome</keyword>
<dbReference type="InterPro" id="IPR051429">
    <property type="entry name" value="Encapsulin_nc"/>
</dbReference>
<name>A0A4R7VQ75_9PSEU</name>
<gene>
    <name evidence="5" type="ORF">CLV71_10522</name>
</gene>
<evidence type="ECO:0000313" key="6">
    <source>
        <dbReference type="Proteomes" id="UP000294927"/>
    </source>
</evidence>
<dbReference type="OrthoDB" id="2922at2"/>
<evidence type="ECO:0000256" key="1">
    <source>
        <dbReference type="ARBA" id="ARBA00033738"/>
    </source>
</evidence>
<dbReference type="NCBIfam" id="NF041155">
    <property type="entry name" value="encap_f1"/>
    <property type="match status" value="1"/>
</dbReference>
<dbReference type="GO" id="GO:0140737">
    <property type="term" value="C:encapsulin nanocompartment"/>
    <property type="evidence" value="ECO:0007669"/>
    <property type="project" value="UniProtKB-SubCell"/>
</dbReference>
<evidence type="ECO:0000313" key="5">
    <source>
        <dbReference type="EMBL" id="TDV51893.1"/>
    </source>
</evidence>
<keyword evidence="3" id="KW-1284">Encapsulin nanocompartment</keyword>
<dbReference type="AlphaFoldDB" id="A0A4R7VQ75"/>
<proteinExistence type="inferred from homology"/>
<dbReference type="Gene3D" id="3.30.2320.10">
    <property type="entry name" value="hypothetical protein PF0899 domain"/>
    <property type="match status" value="1"/>
</dbReference>
<reference evidence="5 6" key="1">
    <citation type="submission" date="2019-03" db="EMBL/GenBank/DDBJ databases">
        <title>Genomic Encyclopedia of Archaeal and Bacterial Type Strains, Phase II (KMG-II): from individual species to whole genera.</title>
        <authorList>
            <person name="Goeker M."/>
        </authorList>
    </citation>
    <scope>NUCLEOTIDE SEQUENCE [LARGE SCALE GENOMIC DNA]</scope>
    <source>
        <strain evidence="5 6">DSM 45499</strain>
    </source>
</reference>
<evidence type="ECO:0000256" key="3">
    <source>
        <dbReference type="ARBA" id="ARBA00033787"/>
    </source>
</evidence>
<organism evidence="5 6">
    <name type="scientific">Actinophytocola oryzae</name>
    <dbReference type="NCBI Taxonomy" id="502181"/>
    <lineage>
        <taxon>Bacteria</taxon>
        <taxon>Bacillati</taxon>
        <taxon>Actinomycetota</taxon>
        <taxon>Actinomycetes</taxon>
        <taxon>Pseudonocardiales</taxon>
        <taxon>Pseudonocardiaceae</taxon>
    </lineage>
</organism>
<dbReference type="Pfam" id="PF04454">
    <property type="entry name" value="Linocin_M18"/>
    <property type="match status" value="1"/>
</dbReference>
<dbReference type="PANTHER" id="PTHR37165:SF1">
    <property type="entry name" value="TYPE 1 ENCAPSULIN SHELL PROTEIN"/>
    <property type="match status" value="1"/>
</dbReference>
<evidence type="ECO:0000256" key="4">
    <source>
        <dbReference type="ARBA" id="ARBA00050023"/>
    </source>
</evidence>
<dbReference type="RefSeq" id="WP_133903323.1">
    <property type="nucleotide sequence ID" value="NZ_SOCP01000005.1"/>
</dbReference>